<dbReference type="AlphaFoldDB" id="A0A0G0DUY9"/>
<dbReference type="Proteomes" id="UP000034140">
    <property type="component" value="Unassembled WGS sequence"/>
</dbReference>
<accession>A0A0G0DUY9</accession>
<organism evidence="1 2">
    <name type="scientific">candidate division WS6 bacterium GW2011_GWC1_36_11</name>
    <dbReference type="NCBI Taxonomy" id="1619090"/>
    <lineage>
        <taxon>Bacteria</taxon>
        <taxon>Candidatus Dojkabacteria</taxon>
    </lineage>
</organism>
<evidence type="ECO:0000313" key="1">
    <source>
        <dbReference type="EMBL" id="KKP92796.1"/>
    </source>
</evidence>
<gene>
    <name evidence="1" type="ORF">UR96_C0005G0035</name>
</gene>
<protein>
    <submittedName>
        <fullName evidence="1">Uncharacterized protein</fullName>
    </submittedName>
</protein>
<reference evidence="1 2" key="1">
    <citation type="journal article" date="2015" name="Nature">
        <title>rRNA introns, odd ribosomes, and small enigmatic genomes across a large radiation of phyla.</title>
        <authorList>
            <person name="Brown C.T."/>
            <person name="Hug L.A."/>
            <person name="Thomas B.C."/>
            <person name="Sharon I."/>
            <person name="Castelle C.J."/>
            <person name="Singh A."/>
            <person name="Wilkins M.J."/>
            <person name="Williams K.H."/>
            <person name="Banfield J.F."/>
        </authorList>
    </citation>
    <scope>NUCLEOTIDE SEQUENCE [LARGE SCALE GENOMIC DNA]</scope>
</reference>
<evidence type="ECO:0000313" key="2">
    <source>
        <dbReference type="Proteomes" id="UP000034140"/>
    </source>
</evidence>
<name>A0A0G0DUY9_9BACT</name>
<sequence length="157" mass="17900">MQVHICSGGKQMATKLQLLIKDYQEALELWIKGKSWSPALSNLFKQLLRETQPLVDAMDSCFLPVWQKWVFPQIAHSPGDWKQSYPGVDVIFFQKGDICEISFSNEGDAPFVSFEVENDAGKGTTIFHFFEMEGTIGQALFLINTFCNFAEKEEKHI</sequence>
<comment type="caution">
    <text evidence="1">The sequence shown here is derived from an EMBL/GenBank/DDBJ whole genome shotgun (WGS) entry which is preliminary data.</text>
</comment>
<proteinExistence type="predicted"/>
<dbReference type="EMBL" id="LBRE01000005">
    <property type="protein sequence ID" value="KKP92796.1"/>
    <property type="molecule type" value="Genomic_DNA"/>
</dbReference>